<evidence type="ECO:0000256" key="1">
    <source>
        <dbReference type="SAM" id="MobiDB-lite"/>
    </source>
</evidence>
<comment type="caution">
    <text evidence="2">The sequence shown here is derived from an EMBL/GenBank/DDBJ whole genome shotgun (WGS) entry which is preliminary data.</text>
</comment>
<accession>A0A3A9ADW2</accession>
<dbReference type="EMBL" id="RAYQ01000021">
    <property type="protein sequence ID" value="RKI89587.1"/>
    <property type="molecule type" value="Genomic_DNA"/>
</dbReference>
<evidence type="ECO:0000313" key="2">
    <source>
        <dbReference type="EMBL" id="RKI89587.1"/>
    </source>
</evidence>
<reference evidence="2 3" key="1">
    <citation type="submission" date="2018-09" db="EMBL/GenBank/DDBJ databases">
        <title>Murine metabolic-syndrome-specific gut microbial biobank.</title>
        <authorList>
            <person name="Liu C."/>
        </authorList>
    </citation>
    <scope>NUCLEOTIDE SEQUENCE [LARGE SCALE GENOMIC DNA]</scope>
    <source>
        <strain evidence="2 3">0.1xD8-82</strain>
    </source>
</reference>
<gene>
    <name evidence="2" type="ORF">D7V94_17640</name>
</gene>
<evidence type="ECO:0000313" key="3">
    <source>
        <dbReference type="Proteomes" id="UP000280696"/>
    </source>
</evidence>
<organism evidence="2 3">
    <name type="scientific">Parablautia intestinalis</name>
    <dbReference type="NCBI Taxonomy" id="2320100"/>
    <lineage>
        <taxon>Bacteria</taxon>
        <taxon>Bacillati</taxon>
        <taxon>Bacillota</taxon>
        <taxon>Clostridia</taxon>
        <taxon>Lachnospirales</taxon>
        <taxon>Lachnospiraceae</taxon>
        <taxon>Parablautia</taxon>
    </lineage>
</organism>
<keyword evidence="3" id="KW-1185">Reference proteome</keyword>
<name>A0A3A9ADW2_9FIRM</name>
<feature type="region of interest" description="Disordered" evidence="1">
    <location>
        <begin position="42"/>
        <end position="68"/>
    </location>
</feature>
<dbReference type="AlphaFoldDB" id="A0A3A9ADW2"/>
<protein>
    <submittedName>
        <fullName evidence="2">Uncharacterized protein</fullName>
    </submittedName>
</protein>
<proteinExistence type="predicted"/>
<dbReference type="Proteomes" id="UP000280696">
    <property type="component" value="Unassembled WGS sequence"/>
</dbReference>
<sequence length="68" mass="7340">MHRYIPGAACWWPKAPKPPAIGVASSDAQAAVGVGWYIPAGEGHPRRSRPLRAHDGRRPYHCQLAGGE</sequence>